<dbReference type="InterPro" id="IPR000601">
    <property type="entry name" value="PKD_dom"/>
</dbReference>
<name>A0A8H9L193_9MICO</name>
<dbReference type="GO" id="GO:0005975">
    <property type="term" value="P:carbohydrate metabolic process"/>
    <property type="evidence" value="ECO:0007669"/>
    <property type="project" value="UniProtKB-ARBA"/>
</dbReference>
<gene>
    <name evidence="2" type="ORF">GCM10010102_05100</name>
</gene>
<keyword evidence="3" id="KW-1185">Reference proteome</keyword>
<feature type="domain" description="PKD" evidence="1">
    <location>
        <begin position="203"/>
        <end position="248"/>
    </location>
</feature>
<proteinExistence type="predicted"/>
<dbReference type="RefSeq" id="WP_171103970.1">
    <property type="nucleotide sequence ID" value="NZ_BMPT01000001.1"/>
</dbReference>
<comment type="caution">
    <text evidence="2">The sequence shown here is derived from an EMBL/GenBank/DDBJ whole genome shotgun (WGS) entry which is preliminary data.</text>
</comment>
<dbReference type="SUPFAM" id="SSF49299">
    <property type="entry name" value="PKD domain"/>
    <property type="match status" value="1"/>
</dbReference>
<dbReference type="AlphaFoldDB" id="A0A8H9L193"/>
<dbReference type="PROSITE" id="PS50093">
    <property type="entry name" value="PKD"/>
    <property type="match status" value="1"/>
</dbReference>
<dbReference type="CDD" id="cd00146">
    <property type="entry name" value="PKD"/>
    <property type="match status" value="1"/>
</dbReference>
<organism evidence="2 3">
    <name type="scientific">Promicromonospora citrea</name>
    <dbReference type="NCBI Taxonomy" id="43677"/>
    <lineage>
        <taxon>Bacteria</taxon>
        <taxon>Bacillati</taxon>
        <taxon>Actinomycetota</taxon>
        <taxon>Actinomycetes</taxon>
        <taxon>Micrococcales</taxon>
        <taxon>Promicromonosporaceae</taxon>
        <taxon>Promicromonospora</taxon>
    </lineage>
</organism>
<reference evidence="2" key="2">
    <citation type="submission" date="2020-09" db="EMBL/GenBank/DDBJ databases">
        <authorList>
            <person name="Sun Q."/>
            <person name="Ohkuma M."/>
        </authorList>
    </citation>
    <scope>NUCLEOTIDE SEQUENCE</scope>
    <source>
        <strain evidence="2">JCM 3051</strain>
    </source>
</reference>
<dbReference type="EMBL" id="BMPT01000001">
    <property type="protein sequence ID" value="GGM12397.1"/>
    <property type="molecule type" value="Genomic_DNA"/>
</dbReference>
<dbReference type="InterPro" id="IPR035986">
    <property type="entry name" value="PKD_dom_sf"/>
</dbReference>
<sequence>MSGLKALGLVLGVALSLGSSDEQPTFSGTSEHDQISVEAVVPMQGGIGSGADSRFVPREVPEPPIRQWRTTPALCFLRDLAGATVLAESCDEGHQLAYAGIECDEDERAVGALFEQRRGDEGWSDAELVEEESCLAEARQQVDIPAAAARMFREMEIEPSQITVQPPDGWTLVNVDTIAYTEAVPRTVSTQLFGIPVEIRAVPSAYAWDFGDGSAPLSTTDPGAPYPAHTVAHAYADTGAATISLTTTWRGQFRIAGEPTWRDVPGEATTTSSSDPLEILAARARLVEDLYGG</sequence>
<reference evidence="2" key="1">
    <citation type="journal article" date="2014" name="Int. J. Syst. Evol. Microbiol.">
        <title>Complete genome sequence of Corynebacterium casei LMG S-19264T (=DSM 44701T), isolated from a smear-ripened cheese.</title>
        <authorList>
            <consortium name="US DOE Joint Genome Institute (JGI-PGF)"/>
            <person name="Walter F."/>
            <person name="Albersmeier A."/>
            <person name="Kalinowski J."/>
            <person name="Ruckert C."/>
        </authorList>
    </citation>
    <scope>NUCLEOTIDE SEQUENCE</scope>
    <source>
        <strain evidence="2">JCM 3051</strain>
    </source>
</reference>
<evidence type="ECO:0000259" key="1">
    <source>
        <dbReference type="PROSITE" id="PS50093"/>
    </source>
</evidence>
<dbReference type="Proteomes" id="UP000655589">
    <property type="component" value="Unassembled WGS sequence"/>
</dbReference>
<protein>
    <recommendedName>
        <fullName evidence="1">PKD domain-containing protein</fullName>
    </recommendedName>
</protein>
<accession>A0A8H9L193</accession>
<dbReference type="InterPro" id="IPR013783">
    <property type="entry name" value="Ig-like_fold"/>
</dbReference>
<evidence type="ECO:0000313" key="2">
    <source>
        <dbReference type="EMBL" id="GGM12397.1"/>
    </source>
</evidence>
<dbReference type="Gene3D" id="2.60.40.10">
    <property type="entry name" value="Immunoglobulins"/>
    <property type="match status" value="1"/>
</dbReference>
<evidence type="ECO:0000313" key="3">
    <source>
        <dbReference type="Proteomes" id="UP000655589"/>
    </source>
</evidence>